<protein>
    <submittedName>
        <fullName evidence="1">Uncharacterized protein</fullName>
    </submittedName>
</protein>
<reference evidence="1 2" key="1">
    <citation type="submission" date="2014-09" db="EMBL/GenBank/DDBJ databases">
        <title>Genome sequencing of Methyloceanibacter caenitepidi Gela4.</title>
        <authorList>
            <person name="Takeuchi M."/>
            <person name="Susumu S."/>
            <person name="Kamagata Y."/>
            <person name="Oshima K."/>
            <person name="Hattori M."/>
            <person name="Iwasaki W."/>
        </authorList>
    </citation>
    <scope>NUCLEOTIDE SEQUENCE [LARGE SCALE GENOMIC DNA]</scope>
    <source>
        <strain evidence="1 2">Gela4</strain>
    </source>
</reference>
<evidence type="ECO:0000313" key="2">
    <source>
        <dbReference type="Proteomes" id="UP000031643"/>
    </source>
</evidence>
<dbReference type="HOGENOM" id="CLU_841844_0_0_5"/>
<dbReference type="RefSeq" id="WP_197539036.1">
    <property type="nucleotide sequence ID" value="NZ_AP014648.1"/>
</dbReference>
<accession>A0A0A8K3X6</accession>
<gene>
    <name evidence="1" type="ORF">GL4_2024</name>
</gene>
<proteinExistence type="predicted"/>
<dbReference type="KEGG" id="mcg:GL4_2024"/>
<dbReference type="EMBL" id="AP014648">
    <property type="protein sequence ID" value="BAQ17471.1"/>
    <property type="molecule type" value="Genomic_DNA"/>
</dbReference>
<name>A0A0A8K3X6_9HYPH</name>
<dbReference type="AlphaFoldDB" id="A0A0A8K3X6"/>
<organism evidence="1 2">
    <name type="scientific">Methyloceanibacter caenitepidi</name>
    <dbReference type="NCBI Taxonomy" id="1384459"/>
    <lineage>
        <taxon>Bacteria</taxon>
        <taxon>Pseudomonadati</taxon>
        <taxon>Pseudomonadota</taxon>
        <taxon>Alphaproteobacteria</taxon>
        <taxon>Hyphomicrobiales</taxon>
        <taxon>Hyphomicrobiaceae</taxon>
        <taxon>Methyloceanibacter</taxon>
    </lineage>
</organism>
<dbReference type="Proteomes" id="UP000031643">
    <property type="component" value="Chromosome"/>
</dbReference>
<evidence type="ECO:0000313" key="1">
    <source>
        <dbReference type="EMBL" id="BAQ17471.1"/>
    </source>
</evidence>
<keyword evidence="2" id="KW-1185">Reference proteome</keyword>
<dbReference type="STRING" id="1384459.GL4_2024"/>
<sequence length="357" mass="39564">MLDIALRTLIKAIVAFNVTTRIDPAMRVQQERQLNPVADEVAALTAVARPILTGVLYALRRDLVQTVGGYDKVTLELLARLYRAGDGDCGICFEYAVHDAIRNGDARVLERISDAAKLCKVPGTDLHSILFGLEKTGTQQLIDTAEELLTDDSRLLYGTKGQPLKLRKHLNGIAGAFRNRNTRPALPYSIRGLWKADLFLGFSDTDRWAATTVKINPAQLEGAAGLRIGIVPTRQGRSDKVKLDENKNLVVCPLHHDEDFMQVFYEAWRIVQAFIDADAKVPKEIMLPRPVDREVAKILAERREFPVLEVVEAIGVFSQPELLATNDTQVGLQTLKGSTQTDMVLAPMPEAPDLFSK</sequence>